<dbReference type="NCBIfam" id="NF008033">
    <property type="entry name" value="PRK10765.1"/>
    <property type="match status" value="1"/>
</dbReference>
<dbReference type="OrthoDB" id="9775805at2"/>
<reference evidence="11 13" key="2">
    <citation type="submission" date="2018-06" db="EMBL/GenBank/DDBJ databases">
        <authorList>
            <consortium name="Pathogen Informatics"/>
            <person name="Doyle S."/>
        </authorList>
    </citation>
    <scope>NUCLEOTIDE SEQUENCE [LARGE SCALE GENOMIC DNA]</scope>
    <source>
        <strain evidence="11 13">NCTC13832</strain>
    </source>
</reference>
<keyword evidence="5 8" id="KW-0288">FMN</keyword>
<dbReference type="Gene3D" id="3.40.109.10">
    <property type="entry name" value="NADH Oxidase"/>
    <property type="match status" value="1"/>
</dbReference>
<dbReference type="Pfam" id="PF00881">
    <property type="entry name" value="Nitroreductase"/>
    <property type="match status" value="1"/>
</dbReference>
<accession>A0A0D6XQ06</accession>
<evidence type="ECO:0000256" key="5">
    <source>
        <dbReference type="ARBA" id="ARBA00022643"/>
    </source>
</evidence>
<feature type="domain" description="Nitroreductase" evidence="9">
    <location>
        <begin position="10"/>
        <end position="164"/>
    </location>
</feature>
<dbReference type="RefSeq" id="WP_044360103.1">
    <property type="nucleotide sequence ID" value="NZ_JXWY01000033.1"/>
</dbReference>
<name>A0A0D6XQ06_9STAP</name>
<dbReference type="EMBL" id="JXWY01000033">
    <property type="protein sequence ID" value="KIX90874.1"/>
    <property type="molecule type" value="Genomic_DNA"/>
</dbReference>
<evidence type="ECO:0000256" key="3">
    <source>
        <dbReference type="ARBA" id="ARBA00018365"/>
    </source>
</evidence>
<keyword evidence="12" id="KW-1185">Reference proteome</keyword>
<evidence type="ECO:0000256" key="8">
    <source>
        <dbReference type="PIRNR" id="PIRNR005426"/>
    </source>
</evidence>
<dbReference type="PANTHER" id="PTHR43425">
    <property type="entry name" value="OXYGEN-INSENSITIVE NADPH NITROREDUCTASE"/>
    <property type="match status" value="1"/>
</dbReference>
<sequence length="251" mass="28548">MSDYVYDLAKKHHSVRKFKAEPLARETVEKLIEAGQMASTSSYLQTTSVIGVEDVEKKLALKEVSGQPYVVDNGYLLVFVIDYNRHSIVNEHQSRDMTTSFESAEGLLVGTVDASLMAQNIALTAEDMGYGIVYLGSLRNEVARVRQILDLPEYTFPLFGMAIGVPADDENGAPKPRLPLEHVFHIDTYDKDRETQRQQLDAYDQTVSEYYKERTQGKRTETWSEQVANFMSSKQRLEMNDWLQSSGFNKK</sequence>
<dbReference type="PIRSF" id="PIRSF005426">
    <property type="entry name" value="Frp"/>
    <property type="match status" value="1"/>
</dbReference>
<evidence type="ECO:0000313" key="11">
    <source>
        <dbReference type="EMBL" id="SUM58557.1"/>
    </source>
</evidence>
<dbReference type="InterPro" id="IPR029479">
    <property type="entry name" value="Nitroreductase"/>
</dbReference>
<dbReference type="Proteomes" id="UP000254100">
    <property type="component" value="Unassembled WGS sequence"/>
</dbReference>
<keyword evidence="6 8" id="KW-0560">Oxidoreductase</keyword>
<protein>
    <recommendedName>
        <fullName evidence="3 8">NADPH-dependent oxidoreductase</fullName>
        <ecNumber evidence="8">1.6.-.-</ecNumber>
    </recommendedName>
</protein>
<reference evidence="10 12" key="1">
    <citation type="submission" date="2015-01" db="EMBL/GenBank/DDBJ databases">
        <authorList>
            <person name="Guo J."/>
        </authorList>
    </citation>
    <scope>NUCLEOTIDE SEQUENCE [LARGE SCALE GENOMIC DNA]</scope>
    <source>
        <strain evidence="10 12">DSM 22147</strain>
    </source>
</reference>
<proteinExistence type="inferred from homology"/>
<gene>
    <name evidence="11" type="primary">nfrA</name>
    <name evidence="11" type="ORF">NCTC13832_02311</name>
    <name evidence="10" type="ORF">TP70_05195</name>
</gene>
<dbReference type="GO" id="GO:0016491">
    <property type="term" value="F:oxidoreductase activity"/>
    <property type="evidence" value="ECO:0007669"/>
    <property type="project" value="UniProtKB-UniRule"/>
</dbReference>
<dbReference type="STRING" id="569857.TP70_05195"/>
<dbReference type="EC" id="1.6.-.-" evidence="8"/>
<evidence type="ECO:0000313" key="12">
    <source>
        <dbReference type="Proteomes" id="UP000032366"/>
    </source>
</evidence>
<dbReference type="PANTHER" id="PTHR43425:SF3">
    <property type="entry name" value="NADPH-DEPENDENT OXIDOREDUCTASE"/>
    <property type="match status" value="1"/>
</dbReference>
<dbReference type="InterPro" id="IPR016446">
    <property type="entry name" value="Flavin_OxRdtase_Frp"/>
</dbReference>
<organism evidence="11 13">
    <name type="scientific">Staphylococcus microti</name>
    <dbReference type="NCBI Taxonomy" id="569857"/>
    <lineage>
        <taxon>Bacteria</taxon>
        <taxon>Bacillati</taxon>
        <taxon>Bacillota</taxon>
        <taxon>Bacilli</taxon>
        <taxon>Bacillales</taxon>
        <taxon>Staphylococcaceae</taxon>
        <taxon>Staphylococcus</taxon>
    </lineage>
</organism>
<evidence type="ECO:0000256" key="1">
    <source>
        <dbReference type="ARBA" id="ARBA00001917"/>
    </source>
</evidence>
<evidence type="ECO:0000256" key="4">
    <source>
        <dbReference type="ARBA" id="ARBA00022630"/>
    </source>
</evidence>
<comment type="similarity">
    <text evidence="2 8">Belongs to the flavin oxidoreductase frp family.</text>
</comment>
<keyword evidence="8" id="KW-0521">NADP</keyword>
<comment type="cofactor">
    <cofactor evidence="1">
        <name>FMN</name>
        <dbReference type="ChEBI" id="CHEBI:58210"/>
    </cofactor>
</comment>
<comment type="function">
    <text evidence="7 8">Reduces FMN, organic nitro compounds and disulfide DTNB. Involved in maintenance of the cellular redox state and the disulfide stress response.</text>
</comment>
<dbReference type="AlphaFoldDB" id="A0A0D6XQ06"/>
<dbReference type="InterPro" id="IPR000415">
    <property type="entry name" value="Nitroreductase-like"/>
</dbReference>
<evidence type="ECO:0000313" key="10">
    <source>
        <dbReference type="EMBL" id="KIX90874.1"/>
    </source>
</evidence>
<dbReference type="Proteomes" id="UP000032366">
    <property type="component" value="Unassembled WGS sequence"/>
</dbReference>
<dbReference type="SUPFAM" id="SSF55469">
    <property type="entry name" value="FMN-dependent nitroreductase-like"/>
    <property type="match status" value="1"/>
</dbReference>
<evidence type="ECO:0000259" key="9">
    <source>
        <dbReference type="Pfam" id="PF00881"/>
    </source>
</evidence>
<dbReference type="CDD" id="cd02146">
    <property type="entry name" value="NfsA-like"/>
    <property type="match status" value="1"/>
</dbReference>
<evidence type="ECO:0000256" key="6">
    <source>
        <dbReference type="ARBA" id="ARBA00023002"/>
    </source>
</evidence>
<evidence type="ECO:0000256" key="2">
    <source>
        <dbReference type="ARBA" id="ARBA00008366"/>
    </source>
</evidence>
<keyword evidence="4 8" id="KW-0285">Flavoprotein</keyword>
<dbReference type="EMBL" id="UHDT01000001">
    <property type="protein sequence ID" value="SUM58557.1"/>
    <property type="molecule type" value="Genomic_DNA"/>
</dbReference>
<evidence type="ECO:0000256" key="7">
    <source>
        <dbReference type="ARBA" id="ARBA00024982"/>
    </source>
</evidence>
<evidence type="ECO:0000313" key="13">
    <source>
        <dbReference type="Proteomes" id="UP000254100"/>
    </source>
</evidence>